<reference evidence="12" key="1">
    <citation type="submission" date="2018-02" db="EMBL/GenBank/DDBJ databases">
        <title>Genome sequence of Desulfocucumis palustris strain NAW-5.</title>
        <authorList>
            <person name="Watanabe M."/>
            <person name="Kojima H."/>
            <person name="Fukui M."/>
        </authorList>
    </citation>
    <scope>NUCLEOTIDE SEQUENCE [LARGE SCALE GENOMIC DNA]</scope>
    <source>
        <strain evidence="12">NAW-5</strain>
    </source>
</reference>
<comment type="subcellular location">
    <subcellularLocation>
        <location evidence="10">Cell membrane</location>
        <topology evidence="10">Multi-pass membrane protein</topology>
    </subcellularLocation>
    <subcellularLocation>
        <location evidence="10">Bacterial flagellum basal body</location>
    </subcellularLocation>
</comment>
<dbReference type="Pfam" id="PF01311">
    <property type="entry name" value="Bac_export_1"/>
    <property type="match status" value="1"/>
</dbReference>
<dbReference type="Proteomes" id="UP000239549">
    <property type="component" value="Unassembled WGS sequence"/>
</dbReference>
<dbReference type="InterPro" id="IPR002010">
    <property type="entry name" value="T3SS_IM_R"/>
</dbReference>
<keyword evidence="11" id="KW-0969">Cilium</keyword>
<dbReference type="NCBIfam" id="TIGR01400">
    <property type="entry name" value="fliR"/>
    <property type="match status" value="1"/>
</dbReference>
<dbReference type="AlphaFoldDB" id="A0A2L2XAV2"/>
<evidence type="ECO:0000256" key="10">
    <source>
        <dbReference type="RuleBase" id="RU362071"/>
    </source>
</evidence>
<evidence type="ECO:0000256" key="4">
    <source>
        <dbReference type="ARBA" id="ARBA00022475"/>
    </source>
</evidence>
<feature type="transmembrane region" description="Helical" evidence="10">
    <location>
        <begin position="39"/>
        <end position="67"/>
    </location>
</feature>
<keyword evidence="11" id="KW-0282">Flagellum</keyword>
<keyword evidence="5 10" id="KW-0812">Transmembrane</keyword>
<dbReference type="RefSeq" id="WP_104371630.1">
    <property type="nucleotide sequence ID" value="NZ_BFAV01000075.1"/>
</dbReference>
<keyword evidence="7 10" id="KW-0472">Membrane</keyword>
<gene>
    <name evidence="11" type="ORF">DCCM_2301</name>
</gene>
<evidence type="ECO:0000256" key="5">
    <source>
        <dbReference type="ARBA" id="ARBA00022692"/>
    </source>
</evidence>
<feature type="transmembrane region" description="Helical" evidence="10">
    <location>
        <begin position="123"/>
        <end position="146"/>
    </location>
</feature>
<dbReference type="PANTHER" id="PTHR30065:SF1">
    <property type="entry name" value="SURFACE PRESENTATION OF ANTIGENS PROTEIN SPAR"/>
    <property type="match status" value="1"/>
</dbReference>
<name>A0A2L2XAV2_9FIRM</name>
<comment type="function">
    <text evidence="1 10">Role in flagellar biosynthesis.</text>
</comment>
<sequence>MLNYELAINFLLILTRVSAFIVVMPAFGGSNTPRLLKIGFSFVLTVLLLPLVPAASQFSGGLIGFALAVLREAVVGVVMGLVCFFTLQSLTVAGQLFDMHIGFMMSNFFDPMTGGQTTLLSKFLYLLGITLFLTMNGHHMVISGLFKSFQMVPLAGAEFDGDTALFLIRVFARMMTIAVQICLPIIAVVMIIDVSLGLVGKTAPQMNIFMLGFPIKIAMGIATLAVMVPLLGTVFSSLFRMMERDLYTLFKGLT</sequence>
<evidence type="ECO:0000256" key="3">
    <source>
        <dbReference type="ARBA" id="ARBA00021717"/>
    </source>
</evidence>
<keyword evidence="8 10" id="KW-0975">Bacterial flagellum</keyword>
<evidence type="ECO:0000313" key="11">
    <source>
        <dbReference type="EMBL" id="GBF33202.1"/>
    </source>
</evidence>
<keyword evidence="4 10" id="KW-1003">Cell membrane</keyword>
<evidence type="ECO:0000313" key="12">
    <source>
        <dbReference type="Proteomes" id="UP000239549"/>
    </source>
</evidence>
<keyword evidence="11" id="KW-0966">Cell projection</keyword>
<evidence type="ECO:0000256" key="1">
    <source>
        <dbReference type="ARBA" id="ARBA00002578"/>
    </source>
</evidence>
<evidence type="ECO:0000256" key="2">
    <source>
        <dbReference type="ARBA" id="ARBA00009772"/>
    </source>
</evidence>
<organism evidence="11 12">
    <name type="scientific">Desulfocucumis palustris</name>
    <dbReference type="NCBI Taxonomy" id="1898651"/>
    <lineage>
        <taxon>Bacteria</taxon>
        <taxon>Bacillati</taxon>
        <taxon>Bacillota</taxon>
        <taxon>Clostridia</taxon>
        <taxon>Eubacteriales</taxon>
        <taxon>Desulfocucumaceae</taxon>
        <taxon>Desulfocucumis</taxon>
    </lineage>
</organism>
<dbReference type="PANTHER" id="PTHR30065">
    <property type="entry name" value="FLAGELLAR BIOSYNTHETIC PROTEIN FLIR"/>
    <property type="match status" value="1"/>
</dbReference>
<dbReference type="GO" id="GO:0009425">
    <property type="term" value="C:bacterial-type flagellum basal body"/>
    <property type="evidence" value="ECO:0007669"/>
    <property type="project" value="UniProtKB-SubCell"/>
</dbReference>
<dbReference type="GO" id="GO:0044780">
    <property type="term" value="P:bacterial-type flagellum assembly"/>
    <property type="evidence" value="ECO:0007669"/>
    <property type="project" value="UniProtKB-UniRule"/>
</dbReference>
<evidence type="ECO:0000256" key="7">
    <source>
        <dbReference type="ARBA" id="ARBA00023136"/>
    </source>
</evidence>
<evidence type="ECO:0000256" key="9">
    <source>
        <dbReference type="NCBIfam" id="TIGR01400"/>
    </source>
</evidence>
<dbReference type="GO" id="GO:0006605">
    <property type="term" value="P:protein targeting"/>
    <property type="evidence" value="ECO:0007669"/>
    <property type="project" value="UniProtKB-UniRule"/>
</dbReference>
<dbReference type="EMBL" id="BFAV01000075">
    <property type="protein sequence ID" value="GBF33202.1"/>
    <property type="molecule type" value="Genomic_DNA"/>
</dbReference>
<dbReference type="OrthoDB" id="9807748at2"/>
<dbReference type="PRINTS" id="PR00953">
    <property type="entry name" value="TYPE3IMRPROT"/>
</dbReference>
<evidence type="ECO:0000256" key="8">
    <source>
        <dbReference type="ARBA" id="ARBA00023143"/>
    </source>
</evidence>
<feature type="transmembrane region" description="Helical" evidence="10">
    <location>
        <begin position="166"/>
        <end position="196"/>
    </location>
</feature>
<feature type="transmembrane region" description="Helical" evidence="10">
    <location>
        <begin position="73"/>
        <end position="97"/>
    </location>
</feature>
<proteinExistence type="inferred from homology"/>
<dbReference type="GO" id="GO:0005886">
    <property type="term" value="C:plasma membrane"/>
    <property type="evidence" value="ECO:0007669"/>
    <property type="project" value="UniProtKB-SubCell"/>
</dbReference>
<keyword evidence="12" id="KW-1185">Reference proteome</keyword>
<comment type="caution">
    <text evidence="11">The sequence shown here is derived from an EMBL/GenBank/DDBJ whole genome shotgun (WGS) entry which is preliminary data.</text>
</comment>
<dbReference type="InterPro" id="IPR006303">
    <property type="entry name" value="FliR"/>
</dbReference>
<keyword evidence="6 10" id="KW-1133">Transmembrane helix</keyword>
<protein>
    <recommendedName>
        <fullName evidence="3 9">Flagellar biosynthetic protein FliR</fullName>
    </recommendedName>
</protein>
<evidence type="ECO:0000256" key="6">
    <source>
        <dbReference type="ARBA" id="ARBA00022989"/>
    </source>
</evidence>
<accession>A0A2L2XAV2</accession>
<comment type="similarity">
    <text evidence="2 10">Belongs to the FliR/MopE/SpaR family.</text>
</comment>
<feature type="transmembrane region" description="Helical" evidence="10">
    <location>
        <begin position="217"/>
        <end position="239"/>
    </location>
</feature>
<feature type="transmembrane region" description="Helical" evidence="10">
    <location>
        <begin position="6"/>
        <end position="27"/>
    </location>
</feature>